<feature type="domain" description="Glycosyl-hydrolase 97 C-terminal oligomerisation" evidence="6">
    <location>
        <begin position="566"/>
        <end position="658"/>
    </location>
</feature>
<evidence type="ECO:0000259" key="5">
    <source>
        <dbReference type="Pfam" id="PF14508"/>
    </source>
</evidence>
<dbReference type="EMBL" id="SPVH01000001">
    <property type="protein sequence ID" value="TFW15287.1"/>
    <property type="molecule type" value="Genomic_DNA"/>
</dbReference>
<dbReference type="InterPro" id="IPR013780">
    <property type="entry name" value="Glyco_hydro_b"/>
</dbReference>
<dbReference type="InterPro" id="IPR013785">
    <property type="entry name" value="Aldolase_TIM"/>
</dbReference>
<dbReference type="PANTHER" id="PTHR35803">
    <property type="entry name" value="GLUCAN 1,4-ALPHA-GLUCOSIDASE SUSB-RELATED"/>
    <property type="match status" value="1"/>
</dbReference>
<keyword evidence="3" id="KW-0732">Signal</keyword>
<evidence type="ECO:0000313" key="8">
    <source>
        <dbReference type="Proteomes" id="UP000298216"/>
    </source>
</evidence>
<organism evidence="7 8">
    <name type="scientific">Brevundimonas intermedia</name>
    <dbReference type="NCBI Taxonomy" id="74315"/>
    <lineage>
        <taxon>Bacteria</taxon>
        <taxon>Pseudomonadati</taxon>
        <taxon>Pseudomonadota</taxon>
        <taxon>Alphaproteobacteria</taxon>
        <taxon>Caulobacterales</taxon>
        <taxon>Caulobacteraceae</taxon>
        <taxon>Brevundimonas</taxon>
    </lineage>
</organism>
<dbReference type="Proteomes" id="UP000298216">
    <property type="component" value="Unassembled WGS sequence"/>
</dbReference>
<dbReference type="InterPro" id="IPR014718">
    <property type="entry name" value="GH-type_carb-bd"/>
</dbReference>
<name>A0A4Y9S1B2_9CAUL</name>
<reference evidence="7 8" key="1">
    <citation type="submission" date="2019-03" db="EMBL/GenBank/DDBJ databases">
        <title>Draft genome of Brevundimonas sp. a heavy metal resistant soil bacteria.</title>
        <authorList>
            <person name="Soto J."/>
        </authorList>
    </citation>
    <scope>NUCLEOTIDE SEQUENCE [LARGE SCALE GENOMIC DNA]</scope>
    <source>
        <strain evidence="7 8">B-10</strain>
    </source>
</reference>
<dbReference type="InterPro" id="IPR019563">
    <property type="entry name" value="GH97_catalytic"/>
</dbReference>
<dbReference type="InterPro" id="IPR029486">
    <property type="entry name" value="GH97_N"/>
</dbReference>
<comment type="caution">
    <text evidence="7">The sequence shown here is derived from an EMBL/GenBank/DDBJ whole genome shotgun (WGS) entry which is preliminary data.</text>
</comment>
<dbReference type="AlphaFoldDB" id="A0A4Y9S1B2"/>
<dbReference type="Pfam" id="PF14509">
    <property type="entry name" value="GH97_C"/>
    <property type="match status" value="1"/>
</dbReference>
<dbReference type="GO" id="GO:0016798">
    <property type="term" value="F:hydrolase activity, acting on glycosyl bonds"/>
    <property type="evidence" value="ECO:0007669"/>
    <property type="project" value="UniProtKB-KW"/>
</dbReference>
<keyword evidence="2" id="KW-0326">Glycosidase</keyword>
<dbReference type="Gene3D" id="2.60.40.1180">
    <property type="entry name" value="Golgi alpha-mannosidase II"/>
    <property type="match status" value="1"/>
</dbReference>
<dbReference type="Gene3D" id="3.20.20.70">
    <property type="entry name" value="Aldolase class I"/>
    <property type="match status" value="1"/>
</dbReference>
<dbReference type="Gene3D" id="2.70.98.10">
    <property type="match status" value="1"/>
</dbReference>
<feature type="signal peptide" evidence="3">
    <location>
        <begin position="1"/>
        <end position="27"/>
    </location>
</feature>
<dbReference type="RefSeq" id="WP_135193283.1">
    <property type="nucleotide sequence ID" value="NZ_SPVH01000001.1"/>
</dbReference>
<evidence type="ECO:0000259" key="4">
    <source>
        <dbReference type="Pfam" id="PF10566"/>
    </source>
</evidence>
<dbReference type="InterPro" id="IPR029483">
    <property type="entry name" value="GH97_C"/>
</dbReference>
<dbReference type="GO" id="GO:0030246">
    <property type="term" value="F:carbohydrate binding"/>
    <property type="evidence" value="ECO:0007669"/>
    <property type="project" value="InterPro"/>
</dbReference>
<keyword evidence="1 7" id="KW-0378">Hydrolase</keyword>
<keyword evidence="8" id="KW-1185">Reference proteome</keyword>
<dbReference type="Pfam" id="PF14508">
    <property type="entry name" value="GH97_N"/>
    <property type="match status" value="1"/>
</dbReference>
<evidence type="ECO:0000313" key="7">
    <source>
        <dbReference type="EMBL" id="TFW15287.1"/>
    </source>
</evidence>
<dbReference type="OrthoDB" id="57532at2"/>
<feature type="domain" description="Glycosyl-hydrolase 97 N-terminal" evidence="5">
    <location>
        <begin position="32"/>
        <end position="291"/>
    </location>
</feature>
<dbReference type="InterPro" id="IPR017853">
    <property type="entry name" value="GH"/>
</dbReference>
<accession>A0A4Y9S1B2</accession>
<dbReference type="InterPro" id="IPR052720">
    <property type="entry name" value="Glycosyl_hydrolase_97"/>
</dbReference>
<gene>
    <name evidence="7" type="ORF">EGY25_01460</name>
</gene>
<evidence type="ECO:0000256" key="1">
    <source>
        <dbReference type="ARBA" id="ARBA00022801"/>
    </source>
</evidence>
<sequence length="660" mass="71021">MTPSLARLLCGAALAVLATTASSFAQADPAQLNSPDGRLSIRVETVGGKPALSVLRDGRAVIAPSDIGLTLENRVTVGANETFVAAPVREGVDDYALLGRASHVRSDWREMTLSAPAGDGRPAMQVVLRAYDDGVAFRYRVPAGSDAPMGVVSENTQFAFPADYDCWGVNLGRFNSSHEGEFDPISASHIREYNAYDAPLVCETVAGGPTFAIAEADLKNYPGLYLAGRGDGGLGVQAKLAPRLDAPTSAPAVVATARIGQDLETPWRVVMVGDHAGDLIESTMITDLSEPAAFDASWVKPGKSAWDWWNGGKIAAVPDSGMNTATFKAFIDFAAANGLQYVTIDEGWYRGSGGGGVVRPGVDVTQTVPEIDIPGLVAYGRSKGVGLFLWLNWKALDAQFDAALDQYQAWGIAGIKVDFMDRDDQQMVDWYHRLLERAAQHRLMVNLHGAFHPTGLTRTYPNFVTQEGVLGAENNKWSSRITAEHNVTLAYTRMLLGPMDYTPGGFDNQTPETFRYRFLLPTVMTTRAHGLAMFVVYESPLQTVADTPNAYAGQQETAFIAQVPTTWDETRFIAGEIGQSIVLARRKGRDWYVGAMTDAEGRTVSLPLDFLGRGRFTATIYADGDAPNRTAISTQAVEAGTTLSLALKPSGGAAIRITPR</sequence>
<feature type="domain" description="Glycosyl-hydrolase 97 catalytic" evidence="4">
    <location>
        <begin position="308"/>
        <end position="469"/>
    </location>
</feature>
<evidence type="ECO:0000256" key="3">
    <source>
        <dbReference type="SAM" id="SignalP"/>
    </source>
</evidence>
<dbReference type="PANTHER" id="PTHR35803:SF2">
    <property type="entry name" value="RETAINING ALPHA-GALACTOSIDASE"/>
    <property type="match status" value="1"/>
</dbReference>
<dbReference type="Pfam" id="PF10566">
    <property type="entry name" value="Glyco_hydro_97"/>
    <property type="match status" value="1"/>
</dbReference>
<evidence type="ECO:0000259" key="6">
    <source>
        <dbReference type="Pfam" id="PF14509"/>
    </source>
</evidence>
<dbReference type="SUPFAM" id="SSF51445">
    <property type="entry name" value="(Trans)glycosidases"/>
    <property type="match status" value="1"/>
</dbReference>
<feature type="chain" id="PRO_5021324790" evidence="3">
    <location>
        <begin position="28"/>
        <end position="660"/>
    </location>
</feature>
<proteinExistence type="predicted"/>
<protein>
    <submittedName>
        <fullName evidence="7">Glycoside hydrolase family 97 protein</fullName>
    </submittedName>
</protein>
<evidence type="ECO:0000256" key="2">
    <source>
        <dbReference type="ARBA" id="ARBA00023295"/>
    </source>
</evidence>